<dbReference type="GeneID" id="28991871"/>
<evidence type="ECO:0000313" key="1">
    <source>
        <dbReference type="EMBL" id="OAD76341.1"/>
    </source>
</evidence>
<dbReference type="EMBL" id="KV440976">
    <property type="protein sequence ID" value="OAD76341.1"/>
    <property type="molecule type" value="Genomic_DNA"/>
</dbReference>
<dbReference type="Proteomes" id="UP000077315">
    <property type="component" value="Unassembled WGS sequence"/>
</dbReference>
<dbReference type="VEuPathDB" id="FungiDB:PHYBLDRAFT_143320"/>
<organism evidence="1 2">
    <name type="scientific">Phycomyces blakesleeanus (strain ATCC 8743b / DSM 1359 / FGSC 10004 / NBRC 33097 / NRRL 1555)</name>
    <dbReference type="NCBI Taxonomy" id="763407"/>
    <lineage>
        <taxon>Eukaryota</taxon>
        <taxon>Fungi</taxon>
        <taxon>Fungi incertae sedis</taxon>
        <taxon>Mucoromycota</taxon>
        <taxon>Mucoromycotina</taxon>
        <taxon>Mucoromycetes</taxon>
        <taxon>Mucorales</taxon>
        <taxon>Phycomycetaceae</taxon>
        <taxon>Phycomyces</taxon>
    </lineage>
</organism>
<proteinExistence type="predicted"/>
<reference evidence="2" key="1">
    <citation type="submission" date="2015-06" db="EMBL/GenBank/DDBJ databases">
        <title>Expansion of signal transduction pathways in fungi by whole-genome duplication.</title>
        <authorList>
            <consortium name="DOE Joint Genome Institute"/>
            <person name="Corrochano L.M."/>
            <person name="Kuo A."/>
            <person name="Marcet-Houben M."/>
            <person name="Polaino S."/>
            <person name="Salamov A."/>
            <person name="Villalobos J.M."/>
            <person name="Alvarez M.I."/>
            <person name="Avalos J."/>
            <person name="Benito E.P."/>
            <person name="Benoit I."/>
            <person name="Burger G."/>
            <person name="Camino L.P."/>
            <person name="Canovas D."/>
            <person name="Cerda-Olmedo E."/>
            <person name="Cheng J.-F."/>
            <person name="Dominguez A."/>
            <person name="Elias M."/>
            <person name="Eslava A.P."/>
            <person name="Glaser F."/>
            <person name="Grimwood J."/>
            <person name="Gutierrez G."/>
            <person name="Heitman J."/>
            <person name="Henrissat B."/>
            <person name="Iturriaga E.A."/>
            <person name="Lang B.F."/>
            <person name="Lavin J.L."/>
            <person name="Lee S."/>
            <person name="Li W."/>
            <person name="Lindquist E."/>
            <person name="Lopez-Garcia S."/>
            <person name="Luque E.M."/>
            <person name="Marcos A.T."/>
            <person name="Martin J."/>
            <person name="McCluskey K."/>
            <person name="Medina H.R."/>
            <person name="Miralles-Duran A."/>
            <person name="Miyazaki A."/>
            <person name="Munoz-Torres E."/>
            <person name="Oguiza J.A."/>
            <person name="Ohm R."/>
            <person name="Olmedo M."/>
            <person name="Orejas M."/>
            <person name="Ortiz-Castellanos L."/>
            <person name="Pisabarro A.G."/>
            <person name="Rodriguez-Romero J."/>
            <person name="Ruiz-Herrera J."/>
            <person name="Ruiz-Vazquez R."/>
            <person name="Sanz C."/>
            <person name="Schackwitz W."/>
            <person name="Schmutz J."/>
            <person name="Shahriari M."/>
            <person name="Shelest E."/>
            <person name="Silva-Franco F."/>
            <person name="Soanes D."/>
            <person name="Syed K."/>
            <person name="Tagua V.G."/>
            <person name="Talbot N.J."/>
            <person name="Thon M."/>
            <person name="De vries R.P."/>
            <person name="Wiebenga A."/>
            <person name="Yadav J.S."/>
            <person name="Braun E.L."/>
            <person name="Baker S."/>
            <person name="Garre V."/>
            <person name="Horwitz B."/>
            <person name="Torres-Martinez S."/>
            <person name="Idnurm A."/>
            <person name="Herrera-Estrella A."/>
            <person name="Gabaldon T."/>
            <person name="Grigoriev I.V."/>
        </authorList>
    </citation>
    <scope>NUCLEOTIDE SEQUENCE [LARGE SCALE GENOMIC DNA]</scope>
    <source>
        <strain evidence="2">NRRL 1555(-)</strain>
    </source>
</reference>
<protein>
    <submittedName>
        <fullName evidence="1">Uncharacterized protein</fullName>
    </submittedName>
</protein>
<gene>
    <name evidence="1" type="ORF">PHYBLDRAFT_143320</name>
</gene>
<dbReference type="RefSeq" id="XP_018294381.1">
    <property type="nucleotide sequence ID" value="XM_018430965.1"/>
</dbReference>
<evidence type="ECO:0000313" key="2">
    <source>
        <dbReference type="Proteomes" id="UP000077315"/>
    </source>
</evidence>
<accession>A0A163AWX3</accession>
<name>A0A163AWX3_PHYB8</name>
<dbReference type="InParanoid" id="A0A163AWX3"/>
<dbReference type="AlphaFoldDB" id="A0A163AWX3"/>
<keyword evidence="2" id="KW-1185">Reference proteome</keyword>
<sequence>MTMGLAGEGDEWFVSFVYFSRQIGERFVDMCRFGNSLKINGIKSCFSRHATVYKELDDLVLEIFNAEGLGSVRVEMMKELLTVISFETLSAGSNFTEERVMVLHFTHNESLFVFLFCDVCEICFHLLPSGAVKAEVPPGYYVFGWPIIYPA</sequence>